<dbReference type="PROSITE" id="PS51257">
    <property type="entry name" value="PROKAR_LIPOPROTEIN"/>
    <property type="match status" value="1"/>
</dbReference>
<dbReference type="SUPFAM" id="SSF55073">
    <property type="entry name" value="Nucleotide cyclase"/>
    <property type="match status" value="1"/>
</dbReference>
<proteinExistence type="predicted"/>
<name>A0ABT4YT45_9VIBR</name>
<dbReference type="InterPro" id="IPR001633">
    <property type="entry name" value="EAL_dom"/>
</dbReference>
<gene>
    <name evidence="4" type="ORF">PGX00_11415</name>
</gene>
<dbReference type="RefSeq" id="WP_272136338.1">
    <property type="nucleotide sequence ID" value="NZ_JAQLOI010000001.1"/>
</dbReference>
<dbReference type="SMART" id="SM00267">
    <property type="entry name" value="GGDEF"/>
    <property type="match status" value="1"/>
</dbReference>
<accession>A0ABT4YT45</accession>
<keyword evidence="1" id="KW-0812">Transmembrane</keyword>
<dbReference type="Gene3D" id="3.20.20.450">
    <property type="entry name" value="EAL domain"/>
    <property type="match status" value="1"/>
</dbReference>
<feature type="domain" description="GGDEF" evidence="3">
    <location>
        <begin position="359"/>
        <end position="497"/>
    </location>
</feature>
<dbReference type="InterPro" id="IPR029787">
    <property type="entry name" value="Nucleotide_cyclase"/>
</dbReference>
<dbReference type="InterPro" id="IPR043128">
    <property type="entry name" value="Rev_trsase/Diguanyl_cyclase"/>
</dbReference>
<dbReference type="NCBIfam" id="TIGR00254">
    <property type="entry name" value="GGDEF"/>
    <property type="match status" value="1"/>
</dbReference>
<dbReference type="PROSITE" id="PS50887">
    <property type="entry name" value="GGDEF"/>
    <property type="match status" value="1"/>
</dbReference>
<dbReference type="Gene3D" id="3.30.70.270">
    <property type="match status" value="1"/>
</dbReference>
<dbReference type="InterPro" id="IPR035919">
    <property type="entry name" value="EAL_sf"/>
</dbReference>
<feature type="transmembrane region" description="Helical" evidence="1">
    <location>
        <begin position="12"/>
        <end position="33"/>
    </location>
</feature>
<reference evidence="4 5" key="1">
    <citation type="submission" date="2023-01" db="EMBL/GenBank/DDBJ databases">
        <title>Vibrio sp. KJ40-1 sp.nov, isolated from marine algae.</title>
        <authorList>
            <person name="Butt M."/>
            <person name="Kim J.M.J."/>
            <person name="Jeon C.O.C."/>
        </authorList>
    </citation>
    <scope>NUCLEOTIDE SEQUENCE [LARGE SCALE GENOMIC DNA]</scope>
    <source>
        <strain evidence="4 5">KJ40-1</strain>
    </source>
</reference>
<feature type="domain" description="EAL" evidence="2">
    <location>
        <begin position="506"/>
        <end position="760"/>
    </location>
</feature>
<dbReference type="SUPFAM" id="SSF141868">
    <property type="entry name" value="EAL domain-like"/>
    <property type="match status" value="1"/>
</dbReference>
<dbReference type="PANTHER" id="PTHR44757:SF2">
    <property type="entry name" value="BIOFILM ARCHITECTURE MAINTENANCE PROTEIN MBAA"/>
    <property type="match status" value="1"/>
</dbReference>
<dbReference type="CDD" id="cd01949">
    <property type="entry name" value="GGDEF"/>
    <property type="match status" value="1"/>
</dbReference>
<evidence type="ECO:0000313" key="4">
    <source>
        <dbReference type="EMBL" id="MDB1124228.1"/>
    </source>
</evidence>
<dbReference type="CDD" id="cd01948">
    <property type="entry name" value="EAL"/>
    <property type="match status" value="1"/>
</dbReference>
<organism evidence="4 5">
    <name type="scientific">Vibrio algarum</name>
    <dbReference type="NCBI Taxonomy" id="3020714"/>
    <lineage>
        <taxon>Bacteria</taxon>
        <taxon>Pseudomonadati</taxon>
        <taxon>Pseudomonadota</taxon>
        <taxon>Gammaproteobacteria</taxon>
        <taxon>Vibrionales</taxon>
        <taxon>Vibrionaceae</taxon>
        <taxon>Vibrio</taxon>
    </lineage>
</organism>
<dbReference type="InterPro" id="IPR000160">
    <property type="entry name" value="GGDEF_dom"/>
</dbReference>
<keyword evidence="1" id="KW-0472">Membrane</keyword>
<sequence length="760" mass="87273">MNQPRRLKNIWMIFVIIFITSCTMFFGVTYYNWTSSKAIVLSKQQTHVELFSNSVLSFFESQESLLDILGVHLITQHQLPQHPIHDSVLDNTMNTYPAFLGLGLAAYNGRPLITSSNFDLSKVPNLMKLEQTRESFIEARDSRKIHTGPTYTIKALGSQTFAMPIRKAIFIPRDESPAIAVMTAGIKLDNTPIFGGHTDLKPYHQVEIVRSDKFIQFSTEGESVNYTSPVDDRYFASLEQHTNDKHYFSVFDYELKKTNKTFQIVAHYDPYLEFWFVSKMDKQYIFNIFITRFFISFFIFALYNTALFMLIRSISKSEQQNRKKLLKQANHDTLTGLPNRFFLLDQLRKTITSSKHISHYHALFFLDIDNFKTINDIHGHEYGDTLLQEAASRIRQCLRVDDILARFGGDEFVVLLPQLDESNTKAKGQAEYIVNELLTTLACSYSLHQHQYRSSVSIGVVLFNNDSQSESELIKQADIAMYRAKRSGKNTACFFDPEMQEEVTNQFSLENELRTAITEKQFELFYQPQVNQSSQCIGTEALIRWIHPEKGLIGPNLFIPLAEKTGLIIPIGDWVLKTACEQLSHWQKRKETQHLSLSVNVSYNQFRQVDFVTKTRELLKKYDLINGTLKLELTESMLVNDMAQTIAQMNELKKLGVAFSLDDFGTGYSSLKYLQKLPLSQLKIDQSFVKDMESDPSDRSIVRTIISMSEALGLQAIAEGVETVAQRTILEKEGCLVYQGYLYSKPVPIAEFEMYLKNTV</sequence>
<feature type="transmembrane region" description="Helical" evidence="1">
    <location>
        <begin position="293"/>
        <end position="314"/>
    </location>
</feature>
<dbReference type="PANTHER" id="PTHR44757">
    <property type="entry name" value="DIGUANYLATE CYCLASE DGCP"/>
    <property type="match status" value="1"/>
</dbReference>
<dbReference type="EMBL" id="JAQLOI010000001">
    <property type="protein sequence ID" value="MDB1124228.1"/>
    <property type="molecule type" value="Genomic_DNA"/>
</dbReference>
<dbReference type="Proteomes" id="UP001210678">
    <property type="component" value="Unassembled WGS sequence"/>
</dbReference>
<keyword evidence="5" id="KW-1185">Reference proteome</keyword>
<keyword evidence="1" id="KW-1133">Transmembrane helix</keyword>
<dbReference type="Pfam" id="PF00990">
    <property type="entry name" value="GGDEF"/>
    <property type="match status" value="1"/>
</dbReference>
<dbReference type="PROSITE" id="PS50883">
    <property type="entry name" value="EAL"/>
    <property type="match status" value="1"/>
</dbReference>
<protein>
    <submittedName>
        <fullName evidence="4">EAL domain-containing protein</fullName>
    </submittedName>
</protein>
<evidence type="ECO:0000259" key="3">
    <source>
        <dbReference type="PROSITE" id="PS50887"/>
    </source>
</evidence>
<dbReference type="SMART" id="SM00052">
    <property type="entry name" value="EAL"/>
    <property type="match status" value="1"/>
</dbReference>
<evidence type="ECO:0000313" key="5">
    <source>
        <dbReference type="Proteomes" id="UP001210678"/>
    </source>
</evidence>
<comment type="caution">
    <text evidence="4">The sequence shown here is derived from an EMBL/GenBank/DDBJ whole genome shotgun (WGS) entry which is preliminary data.</text>
</comment>
<dbReference type="InterPro" id="IPR052155">
    <property type="entry name" value="Biofilm_reg_signaling"/>
</dbReference>
<dbReference type="Pfam" id="PF00563">
    <property type="entry name" value="EAL"/>
    <property type="match status" value="1"/>
</dbReference>
<evidence type="ECO:0000256" key="1">
    <source>
        <dbReference type="SAM" id="Phobius"/>
    </source>
</evidence>
<evidence type="ECO:0000259" key="2">
    <source>
        <dbReference type="PROSITE" id="PS50883"/>
    </source>
</evidence>